<comment type="caution">
    <text evidence="1">The sequence shown here is derived from an EMBL/GenBank/DDBJ whole genome shotgun (WGS) entry which is preliminary data.</text>
</comment>
<dbReference type="Proteomes" id="UP000024635">
    <property type="component" value="Unassembled WGS sequence"/>
</dbReference>
<proteinExistence type="predicted"/>
<reference evidence="2" key="1">
    <citation type="journal article" date="2015" name="Nat. Genet.">
        <title>The genome and transcriptome of the zoonotic hookworm Ancylostoma ceylanicum identify infection-specific gene families.</title>
        <authorList>
            <person name="Schwarz E.M."/>
            <person name="Hu Y."/>
            <person name="Antoshechkin I."/>
            <person name="Miller M.M."/>
            <person name="Sternberg P.W."/>
            <person name="Aroian R.V."/>
        </authorList>
    </citation>
    <scope>NUCLEOTIDE SEQUENCE</scope>
    <source>
        <strain evidence="2">HY135</strain>
    </source>
</reference>
<dbReference type="AlphaFoldDB" id="A0A016SJW5"/>
<dbReference type="EMBL" id="JARK01001547">
    <property type="protein sequence ID" value="EYB90988.1"/>
    <property type="molecule type" value="Genomic_DNA"/>
</dbReference>
<keyword evidence="2" id="KW-1185">Reference proteome</keyword>
<organism evidence="1 2">
    <name type="scientific">Ancylostoma ceylanicum</name>
    <dbReference type="NCBI Taxonomy" id="53326"/>
    <lineage>
        <taxon>Eukaryota</taxon>
        <taxon>Metazoa</taxon>
        <taxon>Ecdysozoa</taxon>
        <taxon>Nematoda</taxon>
        <taxon>Chromadorea</taxon>
        <taxon>Rhabditida</taxon>
        <taxon>Rhabditina</taxon>
        <taxon>Rhabditomorpha</taxon>
        <taxon>Strongyloidea</taxon>
        <taxon>Ancylostomatidae</taxon>
        <taxon>Ancylostomatinae</taxon>
        <taxon>Ancylostoma</taxon>
    </lineage>
</organism>
<gene>
    <name evidence="1" type="primary">Acey_s0211.g2177</name>
    <name evidence="1" type="ORF">Y032_0211g2177</name>
</gene>
<sequence length="192" mass="21716">MGPPFGGNDEVREVGETPILGELSPMGRCSVSPMGRCSVSPMGRCSVLLQDPVAFFEVFSGPRKQMILQYFQVYVFVNPDGFFHKSLTLQQKPSQMLDASCVIRSGLLHRLLFLSKRFFTIFFMRAFVTVTGRPILGRSSLVPRSRVRYTSFLFTLNRRQISKGAIPLRRISRIAERCDDGFVISLKVRQAN</sequence>
<name>A0A016SJW5_9BILA</name>
<protein>
    <submittedName>
        <fullName evidence="1">Uncharacterized protein</fullName>
    </submittedName>
</protein>
<evidence type="ECO:0000313" key="1">
    <source>
        <dbReference type="EMBL" id="EYB90988.1"/>
    </source>
</evidence>
<evidence type="ECO:0000313" key="2">
    <source>
        <dbReference type="Proteomes" id="UP000024635"/>
    </source>
</evidence>
<accession>A0A016SJW5</accession>